<proteinExistence type="predicted"/>
<name>A0A0D0MHY4_VARPD</name>
<dbReference type="EMBL" id="JXQQ01000028">
    <property type="protein sequence ID" value="KIQ31956.1"/>
    <property type="molecule type" value="Genomic_DNA"/>
</dbReference>
<dbReference type="AlphaFoldDB" id="A0A0D0MHY4"/>
<dbReference type="RefSeq" id="WP_042579165.1">
    <property type="nucleotide sequence ID" value="NZ_JXQQ01000028.1"/>
</dbReference>
<dbReference type="Proteomes" id="UP000032067">
    <property type="component" value="Unassembled WGS sequence"/>
</dbReference>
<gene>
    <name evidence="1" type="ORF">RT97_12800</name>
</gene>
<comment type="caution">
    <text evidence="1">The sequence shown here is derived from an EMBL/GenBank/DDBJ whole genome shotgun (WGS) entry which is preliminary data.</text>
</comment>
<accession>A0A0D0MHY4</accession>
<dbReference type="OrthoDB" id="8855900at2"/>
<organism evidence="1 2">
    <name type="scientific">Variovorax paradoxus</name>
    <dbReference type="NCBI Taxonomy" id="34073"/>
    <lineage>
        <taxon>Bacteria</taxon>
        <taxon>Pseudomonadati</taxon>
        <taxon>Pseudomonadota</taxon>
        <taxon>Betaproteobacteria</taxon>
        <taxon>Burkholderiales</taxon>
        <taxon>Comamonadaceae</taxon>
        <taxon>Variovorax</taxon>
    </lineage>
</organism>
<reference evidence="1 2" key="1">
    <citation type="submission" date="2014-12" db="EMBL/GenBank/DDBJ databases">
        <title>16Stimator: statistical estimation of ribosomal gene copy numbers from draft genome assemblies.</title>
        <authorList>
            <person name="Perisin M.A."/>
            <person name="Vetter M."/>
            <person name="Gilbert J.A."/>
            <person name="Bergelson J."/>
        </authorList>
    </citation>
    <scope>NUCLEOTIDE SEQUENCE [LARGE SCALE GENOMIC DNA]</scope>
    <source>
        <strain evidence="1 2">MEDvA23</strain>
    </source>
</reference>
<protein>
    <submittedName>
        <fullName evidence="1">Uncharacterized protein</fullName>
    </submittedName>
</protein>
<evidence type="ECO:0000313" key="1">
    <source>
        <dbReference type="EMBL" id="KIQ31956.1"/>
    </source>
</evidence>
<sequence length="72" mass="7671">MRHSLLHYLSTQQLPATVAGAQGIAAVQALLHEGCVKATFPLPRSPESDMPVATVTELTPLGHRALRWLGSA</sequence>
<evidence type="ECO:0000313" key="2">
    <source>
        <dbReference type="Proteomes" id="UP000032067"/>
    </source>
</evidence>